<dbReference type="PANTHER" id="PTHR43401:SF2">
    <property type="entry name" value="L-THREONINE 3-DEHYDROGENASE"/>
    <property type="match status" value="1"/>
</dbReference>
<evidence type="ECO:0000256" key="4">
    <source>
        <dbReference type="RuleBase" id="RU361277"/>
    </source>
</evidence>
<name>A0A6B1DWU7_9CHLR</name>
<dbReference type="AlphaFoldDB" id="A0A6B1DWU7"/>
<reference evidence="6" key="1">
    <citation type="submission" date="2019-09" db="EMBL/GenBank/DDBJ databases">
        <title>Characterisation of the sponge microbiome using genome-centric metagenomics.</title>
        <authorList>
            <person name="Engelberts J.P."/>
            <person name="Robbins S.J."/>
            <person name="De Goeij J.M."/>
            <person name="Aranda M."/>
            <person name="Bell S.C."/>
            <person name="Webster N.S."/>
        </authorList>
    </citation>
    <scope>NUCLEOTIDE SEQUENCE</scope>
    <source>
        <strain evidence="6">SB0662_bin_9</strain>
    </source>
</reference>
<organism evidence="6">
    <name type="scientific">Caldilineaceae bacterium SB0662_bin_9</name>
    <dbReference type="NCBI Taxonomy" id="2605258"/>
    <lineage>
        <taxon>Bacteria</taxon>
        <taxon>Bacillati</taxon>
        <taxon>Chloroflexota</taxon>
        <taxon>Caldilineae</taxon>
        <taxon>Caldilineales</taxon>
        <taxon>Caldilineaceae</taxon>
    </lineage>
</organism>
<comment type="caution">
    <text evidence="6">The sequence shown here is derived from an EMBL/GenBank/DDBJ whole genome shotgun (WGS) entry which is preliminary data.</text>
</comment>
<feature type="domain" description="Enoyl reductase (ER)" evidence="5">
    <location>
        <begin position="7"/>
        <end position="325"/>
    </location>
</feature>
<dbReference type="SUPFAM" id="SSF51735">
    <property type="entry name" value="NAD(P)-binding Rossmann-fold domains"/>
    <property type="match status" value="1"/>
</dbReference>
<dbReference type="InterPro" id="IPR002328">
    <property type="entry name" value="ADH_Zn_CS"/>
</dbReference>
<evidence type="ECO:0000256" key="2">
    <source>
        <dbReference type="ARBA" id="ARBA00022833"/>
    </source>
</evidence>
<protein>
    <submittedName>
        <fullName evidence="6">Zinc-binding dehydrogenase</fullName>
    </submittedName>
</protein>
<comment type="similarity">
    <text evidence="4">Belongs to the zinc-containing alcohol dehydrogenase family.</text>
</comment>
<dbReference type="GO" id="GO:0008270">
    <property type="term" value="F:zinc ion binding"/>
    <property type="evidence" value="ECO:0007669"/>
    <property type="project" value="InterPro"/>
</dbReference>
<dbReference type="Pfam" id="PF00107">
    <property type="entry name" value="ADH_zinc_N"/>
    <property type="match status" value="1"/>
</dbReference>
<dbReference type="GO" id="GO:0016491">
    <property type="term" value="F:oxidoreductase activity"/>
    <property type="evidence" value="ECO:0007669"/>
    <property type="project" value="UniProtKB-KW"/>
</dbReference>
<dbReference type="SMART" id="SM00829">
    <property type="entry name" value="PKS_ER"/>
    <property type="match status" value="1"/>
</dbReference>
<dbReference type="InterPro" id="IPR013149">
    <property type="entry name" value="ADH-like_C"/>
</dbReference>
<comment type="cofactor">
    <cofactor evidence="4">
        <name>Zn(2+)</name>
        <dbReference type="ChEBI" id="CHEBI:29105"/>
    </cofactor>
</comment>
<dbReference type="Gene3D" id="3.40.50.720">
    <property type="entry name" value="NAD(P)-binding Rossmann-like Domain"/>
    <property type="match status" value="1"/>
</dbReference>
<evidence type="ECO:0000256" key="3">
    <source>
        <dbReference type="ARBA" id="ARBA00023002"/>
    </source>
</evidence>
<dbReference type="SUPFAM" id="SSF50129">
    <property type="entry name" value="GroES-like"/>
    <property type="match status" value="1"/>
</dbReference>
<evidence type="ECO:0000313" key="6">
    <source>
        <dbReference type="EMBL" id="MYD91841.1"/>
    </source>
</evidence>
<dbReference type="EMBL" id="VXPY01000118">
    <property type="protein sequence ID" value="MYD91841.1"/>
    <property type="molecule type" value="Genomic_DNA"/>
</dbReference>
<dbReference type="InterPro" id="IPR020843">
    <property type="entry name" value="ER"/>
</dbReference>
<sequence length="327" mass="34732">MRSIVYTAPWHMEMRDTNVPVPGPDEVLVDVKAVGICGSDVHGYTGSTGRRTPPMVMGHEFSGIVSHFGSGVAGVEEEDEVIVSPMFPYDGIGQRQVVGVNQPGAYAEHAIVHKSMLYPKPEGMSWNEGAMCEPLSIAVHAISRTPIALMDTVVVVGAGTIGLLALQCARRSGAGTIIVTDMSEHRLGLARAVGADVTINVQEEDPVAAVMDMTGQAGADVAIEAVGLTKSVQQAHAMVRVGGHVTWIGNSDLMIEVNMQEVVTRELTVAGTYGFSTEFERVIQAISRKVVDVESLIEKVAPLEEGPALVDDLAKGELDLLKVILTP</sequence>
<accession>A0A6B1DWU7</accession>
<keyword evidence="3" id="KW-0560">Oxidoreductase</keyword>
<dbReference type="Gene3D" id="3.90.180.10">
    <property type="entry name" value="Medium-chain alcohol dehydrogenases, catalytic domain"/>
    <property type="match status" value="1"/>
</dbReference>
<dbReference type="PANTHER" id="PTHR43401">
    <property type="entry name" value="L-THREONINE 3-DEHYDROGENASE"/>
    <property type="match status" value="1"/>
</dbReference>
<dbReference type="InterPro" id="IPR011032">
    <property type="entry name" value="GroES-like_sf"/>
</dbReference>
<keyword evidence="1 4" id="KW-0479">Metal-binding</keyword>
<dbReference type="Pfam" id="PF08240">
    <property type="entry name" value="ADH_N"/>
    <property type="match status" value="1"/>
</dbReference>
<evidence type="ECO:0000259" key="5">
    <source>
        <dbReference type="SMART" id="SM00829"/>
    </source>
</evidence>
<gene>
    <name evidence="6" type="ORF">F4Y08_16175</name>
</gene>
<evidence type="ECO:0000256" key="1">
    <source>
        <dbReference type="ARBA" id="ARBA00022723"/>
    </source>
</evidence>
<dbReference type="InterPro" id="IPR013154">
    <property type="entry name" value="ADH-like_N"/>
</dbReference>
<proteinExistence type="inferred from homology"/>
<dbReference type="InterPro" id="IPR036291">
    <property type="entry name" value="NAD(P)-bd_dom_sf"/>
</dbReference>
<dbReference type="PROSITE" id="PS00059">
    <property type="entry name" value="ADH_ZINC"/>
    <property type="match status" value="1"/>
</dbReference>
<dbReference type="InterPro" id="IPR050129">
    <property type="entry name" value="Zn_alcohol_dh"/>
</dbReference>
<keyword evidence="2 4" id="KW-0862">Zinc</keyword>